<protein>
    <submittedName>
        <fullName evidence="2">Aminopeptidase P family protein</fullName>
    </submittedName>
</protein>
<proteinExistence type="predicted"/>
<dbReference type="RefSeq" id="WP_264282850.1">
    <property type="nucleotide sequence ID" value="NZ_CP107006.1"/>
</dbReference>
<reference evidence="2" key="1">
    <citation type="submission" date="2022-10" db="EMBL/GenBank/DDBJ databases">
        <title>Chitinophaga sp. nov., isolated from soil.</title>
        <authorList>
            <person name="Jeon C.O."/>
        </authorList>
    </citation>
    <scope>NUCLEOTIDE SEQUENCE</scope>
    <source>
        <strain evidence="2">R8</strain>
    </source>
</reference>
<keyword evidence="2" id="KW-0645">Protease</keyword>
<evidence type="ECO:0000313" key="3">
    <source>
        <dbReference type="Proteomes" id="UP001162741"/>
    </source>
</evidence>
<dbReference type="GO" id="GO:0004177">
    <property type="term" value="F:aminopeptidase activity"/>
    <property type="evidence" value="ECO:0007669"/>
    <property type="project" value="UniProtKB-KW"/>
</dbReference>
<keyword evidence="3" id="KW-1185">Reference proteome</keyword>
<dbReference type="EMBL" id="CP107006">
    <property type="protein sequence ID" value="UYQ95047.1"/>
    <property type="molecule type" value="Genomic_DNA"/>
</dbReference>
<keyword evidence="2" id="KW-0378">Hydrolase</keyword>
<evidence type="ECO:0000259" key="1">
    <source>
        <dbReference type="Pfam" id="PF00557"/>
    </source>
</evidence>
<dbReference type="Pfam" id="PF00557">
    <property type="entry name" value="Peptidase_M24"/>
    <property type="match status" value="1"/>
</dbReference>
<evidence type="ECO:0000313" key="2">
    <source>
        <dbReference type="EMBL" id="UYQ95047.1"/>
    </source>
</evidence>
<keyword evidence="2" id="KW-0031">Aminopeptidase</keyword>
<dbReference type="InterPro" id="IPR000994">
    <property type="entry name" value="Pept_M24"/>
</dbReference>
<name>A0ABY6J8Z2_9BACT</name>
<dbReference type="SUPFAM" id="SSF55920">
    <property type="entry name" value="Creatinase/aminopeptidase"/>
    <property type="match status" value="1"/>
</dbReference>
<dbReference type="Gene3D" id="3.90.230.10">
    <property type="entry name" value="Creatinase/methionine aminopeptidase superfamily"/>
    <property type="match status" value="1"/>
</dbReference>
<feature type="domain" description="Peptidase M24" evidence="1">
    <location>
        <begin position="11"/>
        <end position="192"/>
    </location>
</feature>
<gene>
    <name evidence="2" type="ORF">MKQ68_08060</name>
</gene>
<organism evidence="2 3">
    <name type="scientific">Chitinophaga horti</name>
    <dbReference type="NCBI Taxonomy" id="2920382"/>
    <lineage>
        <taxon>Bacteria</taxon>
        <taxon>Pseudomonadati</taxon>
        <taxon>Bacteroidota</taxon>
        <taxon>Chitinophagia</taxon>
        <taxon>Chitinophagales</taxon>
        <taxon>Chitinophagaceae</taxon>
        <taxon>Chitinophaga</taxon>
    </lineage>
</organism>
<sequence>MTSKRTGLEQQLKDAQQKAEELFEEAARRGLLCAGQTEKDLNSRMYELAFELFGIHKYWHKRIVRAGINTLEPYDENPPNLMIREDDILFLDFGPVFEDWEADLGRTFVLGNNAEKLRLTRDIEEAWQRGCEYLHTHPHITGAEFYQYSVELARSYGWEFGGAIAGHIIGNFPHKEILGSEVENYVHPGNHQPMNEPDKFGNPRHWIYEIHFVDRQLQIGGFYEQLAIIE</sequence>
<dbReference type="Proteomes" id="UP001162741">
    <property type="component" value="Chromosome"/>
</dbReference>
<accession>A0ABY6J8Z2</accession>
<dbReference type="InterPro" id="IPR036005">
    <property type="entry name" value="Creatinase/aminopeptidase-like"/>
</dbReference>